<evidence type="ECO:0000256" key="8">
    <source>
        <dbReference type="RuleBase" id="RU363041"/>
    </source>
</evidence>
<dbReference type="RefSeq" id="WP_007390478.1">
    <property type="nucleotide sequence ID" value="NZ_AFIJ01000007.1"/>
</dbReference>
<feature type="transmembrane region" description="Helical" evidence="8">
    <location>
        <begin position="12"/>
        <end position="30"/>
    </location>
</feature>
<keyword evidence="5 8" id="KW-0812">Transmembrane</keyword>
<sequence>MDIMSASSGIQTIFFIMIGGFMAGFVDSIAGGGGLISLPILLAAGMTPHLALGTNKFSATFGACMSARQFIRAGKTDMSLLRRLIPCSFLGAVAGCVLMLYISAKWLQPIIIIALIGSAFFVFFRRHLGAAMTYSGASRTVLIKSSLMAFVLGMYDGFIGPGTGTFLIVFFAMLGFDFVLAAGNAKVLNLISNLTSFVIFVACGKVYYVYGILMAVCIFLGAFFGARLAIRKGIRFVRYVMLTVTCALIIKLIIQYFVY</sequence>
<dbReference type="EMBL" id="AFIJ01000007">
    <property type="protein sequence ID" value="EGL42017.1"/>
    <property type="molecule type" value="Genomic_DNA"/>
</dbReference>
<gene>
    <name evidence="9" type="ORF">HMPREF1039_0188</name>
</gene>
<protein>
    <recommendedName>
        <fullName evidence="8">Probable membrane transporter protein</fullName>
    </recommendedName>
</protein>
<evidence type="ECO:0000256" key="3">
    <source>
        <dbReference type="ARBA" id="ARBA00022448"/>
    </source>
</evidence>
<evidence type="ECO:0000256" key="4">
    <source>
        <dbReference type="ARBA" id="ARBA00022475"/>
    </source>
</evidence>
<comment type="caution">
    <text evidence="9">The sequence shown here is derived from an EMBL/GenBank/DDBJ whole genome shotgun (WGS) entry which is preliminary data.</text>
</comment>
<evidence type="ECO:0000256" key="6">
    <source>
        <dbReference type="ARBA" id="ARBA00022989"/>
    </source>
</evidence>
<feature type="transmembrane region" description="Helical" evidence="8">
    <location>
        <begin position="80"/>
        <end position="100"/>
    </location>
</feature>
<name>A0ABN0D3M0_9FIRM</name>
<proteinExistence type="inferred from homology"/>
<feature type="transmembrane region" description="Helical" evidence="8">
    <location>
        <begin position="36"/>
        <end position="59"/>
    </location>
</feature>
<dbReference type="PANTHER" id="PTHR30269:SF0">
    <property type="entry name" value="MEMBRANE TRANSPORTER PROTEIN YFCA-RELATED"/>
    <property type="match status" value="1"/>
</dbReference>
<evidence type="ECO:0000256" key="5">
    <source>
        <dbReference type="ARBA" id="ARBA00022692"/>
    </source>
</evidence>
<keyword evidence="10" id="KW-1185">Reference proteome</keyword>
<dbReference type="InterPro" id="IPR002781">
    <property type="entry name" value="TM_pro_TauE-like"/>
</dbReference>
<feature type="transmembrane region" description="Helical" evidence="8">
    <location>
        <begin position="236"/>
        <end position="258"/>
    </location>
</feature>
<evidence type="ECO:0000313" key="9">
    <source>
        <dbReference type="EMBL" id="EGL42017.1"/>
    </source>
</evidence>
<dbReference type="PANTHER" id="PTHR30269">
    <property type="entry name" value="TRANSMEMBRANE PROTEIN YFCA"/>
    <property type="match status" value="1"/>
</dbReference>
<reference evidence="9 10" key="1">
    <citation type="submission" date="2011-04" db="EMBL/GenBank/DDBJ databases">
        <authorList>
            <person name="Harkins D.M."/>
            <person name="Madupu R."/>
            <person name="Durkin A.S."/>
            <person name="Torralba M."/>
            <person name="Methe B."/>
            <person name="Sutton G.G."/>
            <person name="Nelson K.E."/>
        </authorList>
    </citation>
    <scope>NUCLEOTIDE SEQUENCE [LARGE SCALE GENOMIC DNA]</scope>
    <source>
        <strain evidence="9 10">UPII 199-6</strain>
    </source>
</reference>
<accession>A0ABN0D3M0</accession>
<keyword evidence="6 8" id="KW-1133">Transmembrane helix</keyword>
<keyword evidence="7 8" id="KW-0472">Membrane</keyword>
<comment type="similarity">
    <text evidence="2 8">Belongs to the 4-toluene sulfonate uptake permease (TSUP) (TC 2.A.102) family.</text>
</comment>
<comment type="subcellular location">
    <subcellularLocation>
        <location evidence="1 8">Cell membrane</location>
        <topology evidence="1 8">Multi-pass membrane protein</topology>
    </subcellularLocation>
</comment>
<dbReference type="InterPro" id="IPR052017">
    <property type="entry name" value="TSUP"/>
</dbReference>
<dbReference type="Proteomes" id="UP000004018">
    <property type="component" value="Unassembled WGS sequence"/>
</dbReference>
<feature type="transmembrane region" description="Helical" evidence="8">
    <location>
        <begin position="208"/>
        <end position="229"/>
    </location>
</feature>
<keyword evidence="4 8" id="KW-1003">Cell membrane</keyword>
<evidence type="ECO:0000256" key="1">
    <source>
        <dbReference type="ARBA" id="ARBA00004651"/>
    </source>
</evidence>
<dbReference type="Pfam" id="PF01925">
    <property type="entry name" value="TauE"/>
    <property type="match status" value="1"/>
</dbReference>
<evidence type="ECO:0000313" key="10">
    <source>
        <dbReference type="Proteomes" id="UP000004018"/>
    </source>
</evidence>
<evidence type="ECO:0000256" key="2">
    <source>
        <dbReference type="ARBA" id="ARBA00009142"/>
    </source>
</evidence>
<organism evidence="9 10">
    <name type="scientific">Megasphaera lornae</name>
    <dbReference type="NCBI Taxonomy" id="1000568"/>
    <lineage>
        <taxon>Bacteria</taxon>
        <taxon>Bacillati</taxon>
        <taxon>Bacillota</taxon>
        <taxon>Negativicutes</taxon>
        <taxon>Veillonellales</taxon>
        <taxon>Veillonellaceae</taxon>
        <taxon>Megasphaera</taxon>
    </lineage>
</organism>
<feature type="transmembrane region" description="Helical" evidence="8">
    <location>
        <begin position="106"/>
        <end position="124"/>
    </location>
</feature>
<evidence type="ECO:0000256" key="7">
    <source>
        <dbReference type="ARBA" id="ARBA00023136"/>
    </source>
</evidence>
<keyword evidence="3" id="KW-0813">Transport</keyword>